<keyword evidence="3" id="KW-0520">NAD</keyword>
<name>A0A3L8NXL5_9ACTN</name>
<dbReference type="Gene3D" id="3.40.50.720">
    <property type="entry name" value="NAD(P)-binding Rossmann-like Domain"/>
    <property type="match status" value="1"/>
</dbReference>
<dbReference type="SUPFAM" id="SSF51735">
    <property type="entry name" value="NAD(P)-binding Rossmann-fold domains"/>
    <property type="match status" value="1"/>
</dbReference>
<evidence type="ECO:0000256" key="2">
    <source>
        <dbReference type="ARBA" id="ARBA00023002"/>
    </source>
</evidence>
<dbReference type="InterPro" id="IPR036291">
    <property type="entry name" value="NAD(P)-bd_dom_sf"/>
</dbReference>
<dbReference type="NCBIfam" id="TIGR03971">
    <property type="entry name" value="SDR_subfam_1"/>
    <property type="match status" value="1"/>
</dbReference>
<dbReference type="OrthoDB" id="517007at2"/>
<organism evidence="4 5">
    <name type="scientific">Nocardioides mangrovicus</name>
    <dbReference type="NCBI Taxonomy" id="2478913"/>
    <lineage>
        <taxon>Bacteria</taxon>
        <taxon>Bacillati</taxon>
        <taxon>Actinomycetota</taxon>
        <taxon>Actinomycetes</taxon>
        <taxon>Propionibacteriales</taxon>
        <taxon>Nocardioidaceae</taxon>
        <taxon>Nocardioides</taxon>
    </lineage>
</organism>
<dbReference type="Proteomes" id="UP000281708">
    <property type="component" value="Unassembled WGS sequence"/>
</dbReference>
<dbReference type="AlphaFoldDB" id="A0A3L8NXL5"/>
<proteinExistence type="inferred from homology"/>
<dbReference type="InterPro" id="IPR023985">
    <property type="entry name" value="SDR_subfam_1"/>
</dbReference>
<dbReference type="EMBL" id="RDBE01000010">
    <property type="protein sequence ID" value="RLV47442.1"/>
    <property type="molecule type" value="Genomic_DNA"/>
</dbReference>
<dbReference type="EC" id="1.1.99.-" evidence="4"/>
<accession>A0A3L8NXL5</accession>
<dbReference type="PRINTS" id="PR00080">
    <property type="entry name" value="SDRFAMILY"/>
</dbReference>
<gene>
    <name evidence="4" type="ORF">D9V37_14660</name>
</gene>
<sequence length="275" mass="27898">MTGALDGRVAVVTGAARGQGRGHAITLAAAGAAVLAVDICAQIRTVPYALGTADDLAETGRLVEAAGGRCLTAAVDVRDRSALVAAVDAAVAELGRLDVVVANAGVAQGLPEREVSPEEEIWADYVAVNLTGAYNTVQAAKAHLKAAGGGSIIIISSTSGLKGQSRGDVRSDAYTAAKHGLVGVMRAAANELGPDRIRVNTIHPTAIETAMVTNEAMQRWIAANVAVVAGGFGDAMHAGRIEVRDISEAVLWLASDASRFVTGVALPVDAGFAIA</sequence>
<comment type="caution">
    <text evidence="4">The sequence shown here is derived from an EMBL/GenBank/DDBJ whole genome shotgun (WGS) entry which is preliminary data.</text>
</comment>
<dbReference type="NCBIfam" id="NF009467">
    <property type="entry name" value="PRK12826.1-3"/>
    <property type="match status" value="1"/>
</dbReference>
<evidence type="ECO:0000256" key="1">
    <source>
        <dbReference type="ARBA" id="ARBA00006484"/>
    </source>
</evidence>
<dbReference type="InterPro" id="IPR020904">
    <property type="entry name" value="Sc_DH/Rdtase_CS"/>
</dbReference>
<dbReference type="PANTHER" id="PTHR42760:SF133">
    <property type="entry name" value="3-OXOACYL-[ACYL-CARRIER-PROTEIN] REDUCTASE"/>
    <property type="match status" value="1"/>
</dbReference>
<dbReference type="GO" id="GO:0016616">
    <property type="term" value="F:oxidoreductase activity, acting on the CH-OH group of donors, NAD or NADP as acceptor"/>
    <property type="evidence" value="ECO:0007669"/>
    <property type="project" value="TreeGrafter"/>
</dbReference>
<dbReference type="InterPro" id="IPR002347">
    <property type="entry name" value="SDR_fam"/>
</dbReference>
<protein>
    <submittedName>
        <fullName evidence="4">SDR family mycofactocin-dependent oxidoreductase</fullName>
        <ecNumber evidence="4">1.1.99.-</ecNumber>
    </submittedName>
</protein>
<dbReference type="PROSITE" id="PS00061">
    <property type="entry name" value="ADH_SHORT"/>
    <property type="match status" value="1"/>
</dbReference>
<keyword evidence="2 4" id="KW-0560">Oxidoreductase</keyword>
<evidence type="ECO:0000313" key="4">
    <source>
        <dbReference type="EMBL" id="RLV47442.1"/>
    </source>
</evidence>
<dbReference type="Pfam" id="PF13561">
    <property type="entry name" value="adh_short_C2"/>
    <property type="match status" value="1"/>
</dbReference>
<evidence type="ECO:0000313" key="5">
    <source>
        <dbReference type="Proteomes" id="UP000281708"/>
    </source>
</evidence>
<dbReference type="CDD" id="cd05233">
    <property type="entry name" value="SDR_c"/>
    <property type="match status" value="1"/>
</dbReference>
<dbReference type="PRINTS" id="PR00081">
    <property type="entry name" value="GDHRDH"/>
</dbReference>
<comment type="similarity">
    <text evidence="1">Belongs to the short-chain dehydrogenases/reductases (SDR) family.</text>
</comment>
<keyword evidence="5" id="KW-1185">Reference proteome</keyword>
<evidence type="ECO:0000256" key="3">
    <source>
        <dbReference type="ARBA" id="ARBA00023027"/>
    </source>
</evidence>
<dbReference type="PANTHER" id="PTHR42760">
    <property type="entry name" value="SHORT-CHAIN DEHYDROGENASES/REDUCTASES FAMILY MEMBER"/>
    <property type="match status" value="1"/>
</dbReference>
<dbReference type="FunFam" id="3.40.50.720:FF:000084">
    <property type="entry name" value="Short-chain dehydrogenase reductase"/>
    <property type="match status" value="1"/>
</dbReference>
<reference evidence="4 5" key="1">
    <citation type="submission" date="2018-10" db="EMBL/GenBank/DDBJ databases">
        <title>Marmoricola sp. 4Q3S-7 whole genome shotgun sequence.</title>
        <authorList>
            <person name="Li F."/>
        </authorList>
    </citation>
    <scope>NUCLEOTIDE SEQUENCE [LARGE SCALE GENOMIC DNA]</scope>
    <source>
        <strain evidence="4 5">4Q3S-7</strain>
    </source>
</reference>